<comment type="catalytic activity">
    <reaction evidence="1 7">
        <text>2-C-methyl-D-erythritol 4-phosphate + CTP + H(+) = 4-CDP-2-C-methyl-D-erythritol + diphosphate</text>
        <dbReference type="Rhea" id="RHEA:13429"/>
        <dbReference type="ChEBI" id="CHEBI:15378"/>
        <dbReference type="ChEBI" id="CHEBI:33019"/>
        <dbReference type="ChEBI" id="CHEBI:37563"/>
        <dbReference type="ChEBI" id="CHEBI:57823"/>
        <dbReference type="ChEBI" id="CHEBI:58262"/>
        <dbReference type="EC" id="2.7.7.60"/>
    </reaction>
</comment>
<evidence type="ECO:0000256" key="3">
    <source>
        <dbReference type="ARBA" id="ARBA00009789"/>
    </source>
</evidence>
<evidence type="ECO:0000256" key="5">
    <source>
        <dbReference type="ARBA" id="ARBA00022695"/>
    </source>
</evidence>
<dbReference type="PANTHER" id="PTHR32125:SF4">
    <property type="entry name" value="2-C-METHYL-D-ERYTHRITOL 4-PHOSPHATE CYTIDYLYLTRANSFERASE, CHLOROPLASTIC"/>
    <property type="match status" value="1"/>
</dbReference>
<dbReference type="EMBL" id="NSJB01000002">
    <property type="protein sequence ID" value="PAT37728.1"/>
    <property type="molecule type" value="Genomic_DNA"/>
</dbReference>
<dbReference type="Proteomes" id="UP000218054">
    <property type="component" value="Unassembled WGS sequence"/>
</dbReference>
<dbReference type="RefSeq" id="WP_095539297.1">
    <property type="nucleotide sequence ID" value="NZ_NSJB01000002.1"/>
</dbReference>
<dbReference type="CDD" id="cd02516">
    <property type="entry name" value="CDP-ME_synthetase"/>
    <property type="match status" value="1"/>
</dbReference>
<evidence type="ECO:0000256" key="1">
    <source>
        <dbReference type="ARBA" id="ARBA00001282"/>
    </source>
</evidence>
<dbReference type="InterPro" id="IPR050088">
    <property type="entry name" value="IspD/TarI_cytidylyltransf_bact"/>
</dbReference>
<name>A0A2A2AJ05_9BURK</name>
<comment type="caution">
    <text evidence="8">The sequence shown here is derived from an EMBL/GenBank/DDBJ whole genome shotgun (WGS) entry which is preliminary data.</text>
</comment>
<dbReference type="AlphaFoldDB" id="A0A2A2AJ05"/>
<dbReference type="UniPathway" id="UPA00056">
    <property type="reaction ID" value="UER00093"/>
</dbReference>
<keyword evidence="6 7" id="KW-0414">Isoprene biosynthesis</keyword>
<dbReference type="InterPro" id="IPR034683">
    <property type="entry name" value="IspD/TarI"/>
</dbReference>
<dbReference type="Pfam" id="PF01128">
    <property type="entry name" value="IspD"/>
    <property type="match status" value="1"/>
</dbReference>
<keyword evidence="4 7" id="KW-0808">Transferase</keyword>
<reference evidence="8 9" key="1">
    <citation type="submission" date="2017-08" db="EMBL/GenBank/DDBJ databases">
        <title>WGS of Clinical strains of the CDC Group NO-1 linked to zoonotic infections in humans.</title>
        <authorList>
            <person name="Bernier A.-M."/>
            <person name="Bernard K."/>
        </authorList>
    </citation>
    <scope>NUCLEOTIDE SEQUENCE [LARGE SCALE GENOMIC DNA]</scope>
    <source>
        <strain evidence="8 9">NML00-0135</strain>
    </source>
</reference>
<comment type="pathway">
    <text evidence="2 7">Isoprenoid biosynthesis; isopentenyl diphosphate biosynthesis via DXP pathway; isopentenyl diphosphate from 1-deoxy-D-xylulose 5-phosphate: step 2/6.</text>
</comment>
<dbReference type="GO" id="GO:0050518">
    <property type="term" value="F:2-C-methyl-D-erythritol 4-phosphate cytidylyltransferase activity"/>
    <property type="evidence" value="ECO:0007669"/>
    <property type="project" value="UniProtKB-UniRule"/>
</dbReference>
<dbReference type="PANTHER" id="PTHR32125">
    <property type="entry name" value="2-C-METHYL-D-ERYTHRITOL 4-PHOSPHATE CYTIDYLYLTRANSFERASE, CHLOROPLASTIC"/>
    <property type="match status" value="1"/>
</dbReference>
<dbReference type="GO" id="GO:0019288">
    <property type="term" value="P:isopentenyl diphosphate biosynthetic process, methylerythritol 4-phosphate pathway"/>
    <property type="evidence" value="ECO:0007669"/>
    <property type="project" value="UniProtKB-UniRule"/>
</dbReference>
<keyword evidence="9" id="KW-1185">Reference proteome</keyword>
<dbReference type="FunFam" id="3.90.550.10:FF:000003">
    <property type="entry name" value="2-C-methyl-D-erythritol 4-phosphate cytidylyltransferase"/>
    <property type="match status" value="1"/>
</dbReference>
<evidence type="ECO:0000313" key="8">
    <source>
        <dbReference type="EMBL" id="PAT37728.1"/>
    </source>
</evidence>
<dbReference type="SUPFAM" id="SSF53448">
    <property type="entry name" value="Nucleotide-diphospho-sugar transferases"/>
    <property type="match status" value="1"/>
</dbReference>
<feature type="site" description="Transition state stabilizer" evidence="7">
    <location>
        <position position="51"/>
    </location>
</feature>
<accession>A0A2A2AJ05</accession>
<proteinExistence type="inferred from homology"/>
<evidence type="ECO:0000256" key="6">
    <source>
        <dbReference type="ARBA" id="ARBA00023229"/>
    </source>
</evidence>
<evidence type="ECO:0000313" key="9">
    <source>
        <dbReference type="Proteomes" id="UP000218054"/>
    </source>
</evidence>
<dbReference type="NCBIfam" id="TIGR00453">
    <property type="entry name" value="ispD"/>
    <property type="match status" value="1"/>
</dbReference>
<dbReference type="InterPro" id="IPR018294">
    <property type="entry name" value="ISPD_synthase_CS"/>
</dbReference>
<feature type="site" description="Positions MEP for the nucleophilic attack" evidence="7">
    <location>
        <position position="250"/>
    </location>
</feature>
<protein>
    <recommendedName>
        <fullName evidence="7">2-C-methyl-D-erythritol 4-phosphate cytidylyltransferase</fullName>
        <ecNumber evidence="7">2.7.7.60</ecNumber>
    </recommendedName>
    <alternativeName>
        <fullName evidence="7">4-diphosphocytidyl-2C-methyl-D-erythritol synthase</fullName>
    </alternativeName>
    <alternativeName>
        <fullName evidence="7">MEP cytidylyltransferase</fullName>
        <shortName evidence="7">MCT</shortName>
    </alternativeName>
</protein>
<feature type="site" description="Positions MEP for the nucleophilic attack" evidence="7">
    <location>
        <position position="196"/>
    </location>
</feature>
<evidence type="ECO:0000256" key="7">
    <source>
        <dbReference type="HAMAP-Rule" id="MF_00108"/>
    </source>
</evidence>
<organism evidence="8 9">
    <name type="scientific">Vandammella animalimorsus</name>
    <dbReference type="NCBI Taxonomy" id="2029117"/>
    <lineage>
        <taxon>Bacteria</taxon>
        <taxon>Pseudomonadati</taxon>
        <taxon>Pseudomonadota</taxon>
        <taxon>Betaproteobacteria</taxon>
        <taxon>Burkholderiales</taxon>
        <taxon>Comamonadaceae</taxon>
        <taxon>Vandammella</taxon>
    </lineage>
</organism>
<dbReference type="InterPro" id="IPR001228">
    <property type="entry name" value="IspD"/>
</dbReference>
<evidence type="ECO:0000256" key="2">
    <source>
        <dbReference type="ARBA" id="ARBA00004787"/>
    </source>
</evidence>
<dbReference type="PROSITE" id="PS01295">
    <property type="entry name" value="ISPD"/>
    <property type="match status" value="1"/>
</dbReference>
<dbReference type="InterPro" id="IPR029044">
    <property type="entry name" value="Nucleotide-diphossugar_trans"/>
</dbReference>
<gene>
    <name evidence="7" type="primary">ispD</name>
    <name evidence="8" type="ORF">CK625_05530</name>
</gene>
<evidence type="ECO:0000256" key="4">
    <source>
        <dbReference type="ARBA" id="ARBA00022679"/>
    </source>
</evidence>
<keyword evidence="5 7" id="KW-0548">Nucleotidyltransferase</keyword>
<dbReference type="Gene3D" id="3.90.550.10">
    <property type="entry name" value="Spore Coat Polysaccharide Biosynthesis Protein SpsA, Chain A"/>
    <property type="match status" value="1"/>
</dbReference>
<comment type="function">
    <text evidence="7">Catalyzes the formation of 4-diphosphocytidyl-2-C-methyl-D-erythritol from CTP and 2-C-methyl-D-erythritol 4-phosphate (MEP).</text>
</comment>
<feature type="site" description="Transition state stabilizer" evidence="7">
    <location>
        <position position="34"/>
    </location>
</feature>
<sequence length="294" mass="30435">MPPAAPPSPATTATPSTNASRIWALVPSAGIGQRASAGAPGQTPHAAPQAKQYRRLLGQSLLAHTLQALLQVPAIERIAVVIAPGDTQFEQLSEHALPRVQAHAVGGASRAESVRNGLAVLQQAYGAQPQDWVLVHDAARCLLTPALVQRLLDACLGDAVGGLLALPLPDTLKQQAQAPADMAQAGAARSAQTVPRSGKWLAQTPQLFRLQLLGQALARPDLDAITDEASAIEALGQQPLLVPSSAHNIKITYPEDFALAEALLRARQQEQAGPAAITATTTIAAPAAPAAVQP</sequence>
<comment type="similarity">
    <text evidence="3 7">Belongs to the IspD/TarI cytidylyltransferase family. IspD subfamily.</text>
</comment>
<dbReference type="HAMAP" id="MF_00108">
    <property type="entry name" value="IspD"/>
    <property type="match status" value="1"/>
</dbReference>
<dbReference type="EC" id="2.7.7.60" evidence="7"/>